<protein>
    <recommendedName>
        <fullName evidence="6">TAZ-type domain-containing protein</fullName>
    </recommendedName>
</protein>
<reference evidence="7 8" key="1">
    <citation type="journal article" date="2017" name="Curr. Biol.">
        <title>The Evolution of Venom by Co-option of Single-Copy Genes.</title>
        <authorList>
            <person name="Martinson E.O."/>
            <person name="Mrinalini"/>
            <person name="Kelkar Y.D."/>
            <person name="Chang C.H."/>
            <person name="Werren J.H."/>
        </authorList>
    </citation>
    <scope>NUCLEOTIDE SEQUENCE [LARGE SCALE GENOMIC DNA]</scope>
    <source>
        <strain evidence="7 8">Alberta</strain>
        <tissue evidence="7">Whole body</tissue>
    </source>
</reference>
<accession>A0A232END4</accession>
<evidence type="ECO:0000256" key="3">
    <source>
        <dbReference type="ARBA" id="ARBA00022833"/>
    </source>
</evidence>
<keyword evidence="8" id="KW-1185">Reference proteome</keyword>
<evidence type="ECO:0000313" key="8">
    <source>
        <dbReference type="Proteomes" id="UP000215335"/>
    </source>
</evidence>
<evidence type="ECO:0000256" key="4">
    <source>
        <dbReference type="PROSITE-ProRule" id="PRU00203"/>
    </source>
</evidence>
<keyword evidence="1 4" id="KW-0479">Metal-binding</keyword>
<organism evidence="7 8">
    <name type="scientific">Trichomalopsis sarcophagae</name>
    <dbReference type="NCBI Taxonomy" id="543379"/>
    <lineage>
        <taxon>Eukaryota</taxon>
        <taxon>Metazoa</taxon>
        <taxon>Ecdysozoa</taxon>
        <taxon>Arthropoda</taxon>
        <taxon>Hexapoda</taxon>
        <taxon>Insecta</taxon>
        <taxon>Pterygota</taxon>
        <taxon>Neoptera</taxon>
        <taxon>Endopterygota</taxon>
        <taxon>Hymenoptera</taxon>
        <taxon>Apocrita</taxon>
        <taxon>Proctotrupomorpha</taxon>
        <taxon>Chalcidoidea</taxon>
        <taxon>Pteromalidae</taxon>
        <taxon>Pteromalinae</taxon>
        <taxon>Trichomalopsis</taxon>
    </lineage>
</organism>
<feature type="zinc finger region" description="TAZ-type" evidence="4">
    <location>
        <begin position="144"/>
        <end position="216"/>
    </location>
</feature>
<feature type="domain" description="TAZ-type" evidence="6">
    <location>
        <begin position="144"/>
        <end position="216"/>
    </location>
</feature>
<comment type="caution">
    <text evidence="7">The sequence shown here is derived from an EMBL/GenBank/DDBJ whole genome shotgun (WGS) entry which is preliminary data.</text>
</comment>
<name>A0A232END4_9HYME</name>
<dbReference type="InterPro" id="IPR035898">
    <property type="entry name" value="TAZ_dom_sf"/>
</dbReference>
<dbReference type="GO" id="GO:0008270">
    <property type="term" value="F:zinc ion binding"/>
    <property type="evidence" value="ECO:0007669"/>
    <property type="project" value="UniProtKB-KW"/>
</dbReference>
<evidence type="ECO:0000313" key="7">
    <source>
        <dbReference type="EMBL" id="OXU19848.1"/>
    </source>
</evidence>
<keyword evidence="3 4" id="KW-0862">Zinc</keyword>
<dbReference type="InterPro" id="IPR000197">
    <property type="entry name" value="Znf_TAZ"/>
</dbReference>
<gene>
    <name evidence="7" type="ORF">TSAR_001999</name>
</gene>
<sequence>MCSTNAKCPVPKDEGPNEEIDELKTLMRKLKLDMQDGDKQEFYRGMLDSIDVLMSGLGLETPKEKSESDPAQLQSGAPCNNERAGPSSAKISDEPVISPAQPQSVGEHTKPSDAPTEQLGPSSSKKGKLEPRQVPGGANRKRKPTVMEQLIQGQLLLMMHSQYCPRQVKGYKCSLSSCAIMKKLLNFPYIKSNPTRQINELYKRCARTICSMCPPVIKPFEKNSIRTKVLENVYRLTILSQLPNRARAQPSRERRDEYVEASCGNFWFNDYHL</sequence>
<dbReference type="Proteomes" id="UP000215335">
    <property type="component" value="Unassembled WGS sequence"/>
</dbReference>
<feature type="region of interest" description="Disordered" evidence="5">
    <location>
        <begin position="58"/>
        <end position="145"/>
    </location>
</feature>
<dbReference type="PROSITE" id="PS50134">
    <property type="entry name" value="ZF_TAZ"/>
    <property type="match status" value="1"/>
</dbReference>
<keyword evidence="2 4" id="KW-0863">Zinc-finger</keyword>
<feature type="compositionally biased region" description="Polar residues" evidence="5">
    <location>
        <begin position="69"/>
        <end position="78"/>
    </location>
</feature>
<dbReference type="AlphaFoldDB" id="A0A232END4"/>
<evidence type="ECO:0000256" key="5">
    <source>
        <dbReference type="SAM" id="MobiDB-lite"/>
    </source>
</evidence>
<dbReference type="EMBL" id="NNAY01003183">
    <property type="protein sequence ID" value="OXU19848.1"/>
    <property type="molecule type" value="Genomic_DNA"/>
</dbReference>
<proteinExistence type="predicted"/>
<dbReference type="Gene3D" id="1.20.1020.10">
    <property type="entry name" value="TAZ domain"/>
    <property type="match status" value="1"/>
</dbReference>
<evidence type="ECO:0000256" key="1">
    <source>
        <dbReference type="ARBA" id="ARBA00022723"/>
    </source>
</evidence>
<evidence type="ECO:0000256" key="2">
    <source>
        <dbReference type="ARBA" id="ARBA00022771"/>
    </source>
</evidence>
<evidence type="ECO:0000259" key="6">
    <source>
        <dbReference type="PROSITE" id="PS50134"/>
    </source>
</evidence>